<evidence type="ECO:0000259" key="13">
    <source>
        <dbReference type="Pfam" id="PF02910"/>
    </source>
</evidence>
<dbReference type="FunFam" id="3.90.700.10:FF:000002">
    <property type="entry name" value="L-aspartate oxidase"/>
    <property type="match status" value="1"/>
</dbReference>
<evidence type="ECO:0000313" key="14">
    <source>
        <dbReference type="EMBL" id="PTN04040.1"/>
    </source>
</evidence>
<dbReference type="EMBL" id="QAAA01000001">
    <property type="protein sequence ID" value="PTN04040.1"/>
    <property type="molecule type" value="Genomic_DNA"/>
</dbReference>
<evidence type="ECO:0000256" key="1">
    <source>
        <dbReference type="ARBA" id="ARBA00001974"/>
    </source>
</evidence>
<evidence type="ECO:0000256" key="11">
    <source>
        <dbReference type="RuleBase" id="RU362049"/>
    </source>
</evidence>
<gene>
    <name evidence="14" type="ORF">C8N32_101238</name>
</gene>
<comment type="cofactor">
    <cofactor evidence="1 11">
        <name>FAD</name>
        <dbReference type="ChEBI" id="CHEBI:57692"/>
    </cofactor>
</comment>
<feature type="domain" description="FAD-dependent oxidoreductase 2 FAD-binding" evidence="12">
    <location>
        <begin position="9"/>
        <end position="378"/>
    </location>
</feature>
<protein>
    <recommendedName>
        <fullName evidence="4 10">L-aspartate oxidase</fullName>
        <ecNumber evidence="4 10">1.4.3.16</ecNumber>
    </recommendedName>
</protein>
<evidence type="ECO:0000256" key="7">
    <source>
        <dbReference type="ARBA" id="ARBA00022827"/>
    </source>
</evidence>
<comment type="pathway">
    <text evidence="2 11">Cofactor biosynthesis; NAD(+) biosynthesis; iminoaspartate from L-aspartate (oxidase route): step 1/1.</text>
</comment>
<dbReference type="GO" id="GO:0005737">
    <property type="term" value="C:cytoplasm"/>
    <property type="evidence" value="ECO:0007669"/>
    <property type="project" value="UniProtKB-SubCell"/>
</dbReference>
<dbReference type="InterPro" id="IPR036188">
    <property type="entry name" value="FAD/NAD-bd_sf"/>
</dbReference>
<keyword evidence="5 11" id="KW-0285">Flavoprotein</keyword>
<dbReference type="Pfam" id="PF00890">
    <property type="entry name" value="FAD_binding_2"/>
    <property type="match status" value="1"/>
</dbReference>
<dbReference type="InterPro" id="IPR027477">
    <property type="entry name" value="Succ_DH/fumarate_Rdtase_cat_sf"/>
</dbReference>
<evidence type="ECO:0000256" key="6">
    <source>
        <dbReference type="ARBA" id="ARBA00022642"/>
    </source>
</evidence>
<evidence type="ECO:0000256" key="2">
    <source>
        <dbReference type="ARBA" id="ARBA00004950"/>
    </source>
</evidence>
<dbReference type="PANTHER" id="PTHR42716">
    <property type="entry name" value="L-ASPARTATE OXIDASE"/>
    <property type="match status" value="1"/>
</dbReference>
<reference evidence="14 15" key="1">
    <citation type="submission" date="2018-04" db="EMBL/GenBank/DDBJ databases">
        <title>Genomic Encyclopedia of Archaeal and Bacterial Type Strains, Phase II (KMG-II): from individual species to whole genera.</title>
        <authorList>
            <person name="Goeker M."/>
        </authorList>
    </citation>
    <scope>NUCLEOTIDE SEQUENCE [LARGE SCALE GENOMIC DNA]</scope>
    <source>
        <strain evidence="14 15">DSM 18064</strain>
    </source>
</reference>
<dbReference type="InterPro" id="IPR037099">
    <property type="entry name" value="Fum_R/Succ_DH_flav-like_C_sf"/>
</dbReference>
<evidence type="ECO:0000313" key="15">
    <source>
        <dbReference type="Proteomes" id="UP000243859"/>
    </source>
</evidence>
<dbReference type="InterPro" id="IPR003953">
    <property type="entry name" value="FAD-dep_OxRdtase_2_FAD-bd"/>
</dbReference>
<keyword evidence="8 11" id="KW-0560">Oxidoreductase</keyword>
<evidence type="ECO:0000259" key="12">
    <source>
        <dbReference type="Pfam" id="PF00890"/>
    </source>
</evidence>
<dbReference type="InterPro" id="IPR015939">
    <property type="entry name" value="Fum_Rdtase/Succ_DH_flav-like_C"/>
</dbReference>
<dbReference type="UniPathway" id="UPA00253">
    <property type="reaction ID" value="UER00326"/>
</dbReference>
<dbReference type="Pfam" id="PF02910">
    <property type="entry name" value="Succ_DH_flav_C"/>
    <property type="match status" value="1"/>
</dbReference>
<dbReference type="GO" id="GO:0008734">
    <property type="term" value="F:L-aspartate oxidase activity"/>
    <property type="evidence" value="ECO:0007669"/>
    <property type="project" value="UniProtKB-UniRule"/>
</dbReference>
<feature type="domain" description="Fumarate reductase/succinate dehydrogenase flavoprotein-like C-terminal" evidence="13">
    <location>
        <begin position="452"/>
        <end position="503"/>
    </location>
</feature>
<evidence type="ECO:0000256" key="5">
    <source>
        <dbReference type="ARBA" id="ARBA00022630"/>
    </source>
</evidence>
<dbReference type="SUPFAM" id="SSF46977">
    <property type="entry name" value="Succinate dehydrogenase/fumarate reductase flavoprotein C-terminal domain"/>
    <property type="match status" value="1"/>
</dbReference>
<comment type="subcellular location">
    <subcellularLocation>
        <location evidence="11">Cytoplasm</location>
    </subcellularLocation>
</comment>
<keyword evidence="7 11" id="KW-0274">FAD</keyword>
<dbReference type="AlphaFoldDB" id="A0A2T5BWS5"/>
<sequence length="518" mass="52836">MTAFDTDRVVIVGAGIAGLTAALTLAPRRVLVISPAPLGQGAGSAWAQGGVAAAVGPGDTPEAHARDTVAAGAGVVRPDVALHIVGAAGEMIETLAGLGTPFDRDEAGQFLLNREAAHAVARVVRVQGDQAGRAIMTALVRAVRAQPSVQVMEGAFAERLYLDKGHVCGVWLAPEGARPVLVRTPAVILAGGGAAGLYAATTNPPAIRGQMLGMAARAGAQIADAEFVQFHPTAIDTGGIGTLPLATEALRGAGAVLIDSEGRRIMEGRHDLADLAPRDIVARAVFACHRAGGRPMLDTRGALGQRLLRDFPTVAEGCAKAGIDPVTHPIPVVPAAHYHMGGIAVDVRGRSSLPGLWACGEAAHTGMHGANRLASNGLLEALVLGRAAARDVAGQVPETPAGPVDLCFAPGGAVLPAAAIDGLRAVMSAEVGVLRAGGGLRRALSRIAALETEASEADSFLNMTAAATLIAAAALCRMESRGAHFRTDLPDSDPAQARSVRMTLTEALSHRRQAEDLA</sequence>
<evidence type="ECO:0000256" key="3">
    <source>
        <dbReference type="ARBA" id="ARBA00008562"/>
    </source>
</evidence>
<dbReference type="Gene3D" id="3.90.700.10">
    <property type="entry name" value="Succinate dehydrogenase/fumarate reductase flavoprotein, catalytic domain"/>
    <property type="match status" value="1"/>
</dbReference>
<proteinExistence type="inferred from homology"/>
<evidence type="ECO:0000256" key="10">
    <source>
        <dbReference type="NCBIfam" id="TIGR00551"/>
    </source>
</evidence>
<keyword evidence="6 11" id="KW-0662">Pyridine nucleotide biosynthesis</keyword>
<dbReference type="PANTHER" id="PTHR42716:SF2">
    <property type="entry name" value="L-ASPARTATE OXIDASE, CHLOROPLASTIC"/>
    <property type="match status" value="1"/>
</dbReference>
<evidence type="ECO:0000256" key="9">
    <source>
        <dbReference type="ARBA" id="ARBA00048305"/>
    </source>
</evidence>
<keyword evidence="15" id="KW-1185">Reference proteome</keyword>
<dbReference type="GO" id="GO:0034628">
    <property type="term" value="P:'de novo' NAD+ biosynthetic process from L-aspartate"/>
    <property type="evidence" value="ECO:0007669"/>
    <property type="project" value="TreeGrafter"/>
</dbReference>
<accession>A0A2T5BWS5</accession>
<dbReference type="Proteomes" id="UP000243859">
    <property type="component" value="Unassembled WGS sequence"/>
</dbReference>
<evidence type="ECO:0000256" key="8">
    <source>
        <dbReference type="ARBA" id="ARBA00023002"/>
    </source>
</evidence>
<dbReference type="SUPFAM" id="SSF51905">
    <property type="entry name" value="FAD/NAD(P)-binding domain"/>
    <property type="match status" value="1"/>
</dbReference>
<comment type="catalytic activity">
    <reaction evidence="9">
        <text>L-aspartate + O2 = iminosuccinate + H2O2</text>
        <dbReference type="Rhea" id="RHEA:25876"/>
        <dbReference type="ChEBI" id="CHEBI:15379"/>
        <dbReference type="ChEBI" id="CHEBI:16240"/>
        <dbReference type="ChEBI" id="CHEBI:29991"/>
        <dbReference type="ChEBI" id="CHEBI:77875"/>
        <dbReference type="EC" id="1.4.3.16"/>
    </reaction>
    <physiologicalReaction direction="left-to-right" evidence="9">
        <dbReference type="Rhea" id="RHEA:25877"/>
    </physiologicalReaction>
</comment>
<dbReference type="Gene3D" id="3.50.50.60">
    <property type="entry name" value="FAD/NAD(P)-binding domain"/>
    <property type="match status" value="1"/>
</dbReference>
<dbReference type="NCBIfam" id="NF005701">
    <property type="entry name" value="PRK07512.1"/>
    <property type="match status" value="1"/>
</dbReference>
<dbReference type="Gene3D" id="1.20.58.100">
    <property type="entry name" value="Fumarate reductase/succinate dehydrogenase flavoprotein-like, C-terminal domain"/>
    <property type="match status" value="1"/>
</dbReference>
<dbReference type="NCBIfam" id="TIGR00551">
    <property type="entry name" value="nadB"/>
    <property type="match status" value="1"/>
</dbReference>
<comment type="caution">
    <text evidence="14">The sequence shown here is derived from an EMBL/GenBank/DDBJ whole genome shotgun (WGS) entry which is preliminary data.</text>
</comment>
<name>A0A2T5BWS5_9RHOB</name>
<dbReference type="SUPFAM" id="SSF56425">
    <property type="entry name" value="Succinate dehydrogenase/fumarate reductase flavoprotein, catalytic domain"/>
    <property type="match status" value="1"/>
</dbReference>
<organism evidence="14 15">
    <name type="scientific">Rhodovulum imhoffii</name>
    <dbReference type="NCBI Taxonomy" id="365340"/>
    <lineage>
        <taxon>Bacteria</taxon>
        <taxon>Pseudomonadati</taxon>
        <taxon>Pseudomonadota</taxon>
        <taxon>Alphaproteobacteria</taxon>
        <taxon>Rhodobacterales</taxon>
        <taxon>Paracoccaceae</taxon>
        <taxon>Rhodovulum</taxon>
    </lineage>
</organism>
<evidence type="ECO:0000256" key="4">
    <source>
        <dbReference type="ARBA" id="ARBA00012173"/>
    </source>
</evidence>
<dbReference type="RefSeq" id="WP_107890633.1">
    <property type="nucleotide sequence ID" value="NZ_QAAA01000001.1"/>
</dbReference>
<dbReference type="InterPro" id="IPR005288">
    <property type="entry name" value="NadB"/>
</dbReference>
<dbReference type="OrthoDB" id="9806724at2"/>
<comment type="function">
    <text evidence="11">Catalyzes the oxidation of L-aspartate to iminoaspartate.</text>
</comment>
<comment type="similarity">
    <text evidence="3 11">Belongs to the FAD-dependent oxidoreductase 2 family. NadB subfamily.</text>
</comment>
<dbReference type="PRINTS" id="PR00368">
    <property type="entry name" value="FADPNR"/>
</dbReference>
<dbReference type="EC" id="1.4.3.16" evidence="4 10"/>